<dbReference type="SUPFAM" id="SSF55961">
    <property type="entry name" value="Bet v1-like"/>
    <property type="match status" value="2"/>
</dbReference>
<reference evidence="3 4" key="1">
    <citation type="submission" date="2016-07" db="EMBL/GenBank/DDBJ databases">
        <title>Pervasive Adenine N6-methylation of Active Genes in Fungi.</title>
        <authorList>
            <consortium name="DOE Joint Genome Institute"/>
            <person name="Mondo S.J."/>
            <person name="Dannebaum R.O."/>
            <person name="Kuo R.C."/>
            <person name="Labutti K."/>
            <person name="Haridas S."/>
            <person name="Kuo A."/>
            <person name="Salamov A."/>
            <person name="Ahrendt S.R."/>
            <person name="Lipzen A."/>
            <person name="Sullivan W."/>
            <person name="Andreopoulos W.B."/>
            <person name="Clum A."/>
            <person name="Lindquist E."/>
            <person name="Daum C."/>
            <person name="Ramamoorthy G.K."/>
            <person name="Gryganskyi A."/>
            <person name="Culley D."/>
            <person name="Magnuson J.K."/>
            <person name="James T.Y."/>
            <person name="O'Malley M.A."/>
            <person name="Stajich J.E."/>
            <person name="Spatafora J.W."/>
            <person name="Visel A."/>
            <person name="Grigoriev I.V."/>
        </authorList>
    </citation>
    <scope>NUCLEOTIDE SEQUENCE [LARGE SCALE GENOMIC DNA]</scope>
    <source>
        <strain evidence="3 4">NRRL 2496</strain>
    </source>
</reference>
<organism evidence="3 4">
    <name type="scientific">Syncephalastrum racemosum</name>
    <name type="common">Filamentous fungus</name>
    <dbReference type="NCBI Taxonomy" id="13706"/>
    <lineage>
        <taxon>Eukaryota</taxon>
        <taxon>Fungi</taxon>
        <taxon>Fungi incertae sedis</taxon>
        <taxon>Mucoromycota</taxon>
        <taxon>Mucoromycotina</taxon>
        <taxon>Mucoromycetes</taxon>
        <taxon>Mucorales</taxon>
        <taxon>Syncephalastraceae</taxon>
        <taxon>Syncephalastrum</taxon>
    </lineage>
</organism>
<dbReference type="Proteomes" id="UP000242180">
    <property type="component" value="Unassembled WGS sequence"/>
</dbReference>
<feature type="compositionally biased region" description="Low complexity" evidence="1">
    <location>
        <begin position="257"/>
        <end position="282"/>
    </location>
</feature>
<evidence type="ECO:0000256" key="1">
    <source>
        <dbReference type="SAM" id="MobiDB-lite"/>
    </source>
</evidence>
<dbReference type="InParanoid" id="A0A1X2HQQ3"/>
<sequence>MSYHAHQGDQAIIALKQLAREESWKKALKHKSGVVVYMLQQPKADRFDTKAPIFKGETVIHGFTPQSVFYVIGMRKLWDENFEEGRLIENLNETSSITYESYRPSSSSKAYDVALVEKIECSADGVIAFACTSIETPKIPKVPGRSRRQLKLQGWILKPLQTSPPSTKVTFITQESVKGWIPGLTKKSLARRPLVIAEIQAYLQHKSDRFRERSQSTVSLTPSSATRRPSILSNSQPSTSTTPLRRPGILANPPPRGSSLPSRQQQRQTQKQNQHHSQSSSLRRIHFADEDEEIPHETTKSSTETLAHIDSHRLYQPSRHKTARKQCLETVKRLAASDLDEWKETGEKNQCKIYSKSVQGSPLPILRGDSVITGPWTPEQVCSVIQCFGARKIWDEYLETGHVVERFSQKEYLVYTQMRSIFPIHSRDFCLLTTLDSDPATGVICVATTSVSDALMPEQKEHVRGRIYAYGWVLAPIHNNQGKLSGVKATFISHMDLEGATPLPPAIIRLLTTEVPMCVDRVQWYLRQHGCPPYIRRVAGKIVQEDFDSKHKTYRIAYIAKHRPSTSKHPSKTWCTDVRTHPGMYASGFKVQASPPDKVRVELRADDMGIRIYTLSDQAEGQTVEIEITATEATTSGKPRYVCNGVSLKDDDEEDENEREEEDEEKEEEELLTDAASEHDGRVPKVTGVPPVKEQNKKTASILRPSPLWIPKEEREESLFTAGETDWFRSPTSASVVSGQV</sequence>
<name>A0A1X2HQQ3_SYNRA</name>
<dbReference type="Pfam" id="PF01852">
    <property type="entry name" value="START"/>
    <property type="match status" value="2"/>
</dbReference>
<feature type="compositionally biased region" description="Acidic residues" evidence="1">
    <location>
        <begin position="650"/>
        <end position="672"/>
    </location>
</feature>
<keyword evidence="4" id="KW-1185">Reference proteome</keyword>
<evidence type="ECO:0000313" key="3">
    <source>
        <dbReference type="EMBL" id="ORZ01715.1"/>
    </source>
</evidence>
<feature type="region of interest" description="Disordered" evidence="1">
    <location>
        <begin position="637"/>
        <end position="708"/>
    </location>
</feature>
<feature type="region of interest" description="Disordered" evidence="1">
    <location>
        <begin position="208"/>
        <end position="322"/>
    </location>
</feature>
<accession>A0A1X2HQQ3</accession>
<dbReference type="InterPro" id="IPR023393">
    <property type="entry name" value="START-like_dom_sf"/>
</dbReference>
<dbReference type="OMA" id="EKIECSA"/>
<dbReference type="EMBL" id="MCGN01000002">
    <property type="protein sequence ID" value="ORZ01715.1"/>
    <property type="molecule type" value="Genomic_DNA"/>
</dbReference>
<evidence type="ECO:0000313" key="4">
    <source>
        <dbReference type="Proteomes" id="UP000242180"/>
    </source>
</evidence>
<dbReference type="PANTHER" id="PTHR19308">
    <property type="entry name" value="PHOSPHATIDYLCHOLINE TRANSFER PROTEIN"/>
    <property type="match status" value="1"/>
</dbReference>
<dbReference type="GO" id="GO:0005737">
    <property type="term" value="C:cytoplasm"/>
    <property type="evidence" value="ECO:0007669"/>
    <property type="project" value="UniProtKB-ARBA"/>
</dbReference>
<dbReference type="Gene3D" id="3.30.530.20">
    <property type="match status" value="2"/>
</dbReference>
<dbReference type="CDD" id="cd00177">
    <property type="entry name" value="START"/>
    <property type="match status" value="2"/>
</dbReference>
<comment type="caution">
    <text evidence="3">The sequence shown here is derived from an EMBL/GenBank/DDBJ whole genome shotgun (WGS) entry which is preliminary data.</text>
</comment>
<dbReference type="InterPro" id="IPR051213">
    <property type="entry name" value="START_lipid_transfer"/>
</dbReference>
<dbReference type="PANTHER" id="PTHR19308:SF14">
    <property type="entry name" value="START DOMAIN-CONTAINING PROTEIN"/>
    <property type="match status" value="1"/>
</dbReference>
<evidence type="ECO:0000259" key="2">
    <source>
        <dbReference type="PROSITE" id="PS50848"/>
    </source>
</evidence>
<protein>
    <recommendedName>
        <fullName evidence="2">START domain-containing protein</fullName>
    </recommendedName>
</protein>
<gene>
    <name evidence="3" type="ORF">BCR43DRAFT_503213</name>
</gene>
<dbReference type="GO" id="GO:0008289">
    <property type="term" value="F:lipid binding"/>
    <property type="evidence" value="ECO:0007669"/>
    <property type="project" value="InterPro"/>
</dbReference>
<feature type="domain" description="START" evidence="2">
    <location>
        <begin position="326"/>
        <end position="509"/>
    </location>
</feature>
<feature type="domain" description="START" evidence="2">
    <location>
        <begin position="19"/>
        <end position="219"/>
    </location>
</feature>
<proteinExistence type="predicted"/>
<dbReference type="OrthoDB" id="196858at2759"/>
<dbReference type="InterPro" id="IPR002913">
    <property type="entry name" value="START_lipid-bd_dom"/>
</dbReference>
<dbReference type="STRING" id="13706.A0A1X2HQQ3"/>
<feature type="compositionally biased region" description="Polar residues" evidence="1">
    <location>
        <begin position="215"/>
        <end position="243"/>
    </location>
</feature>
<dbReference type="PROSITE" id="PS50848">
    <property type="entry name" value="START"/>
    <property type="match status" value="2"/>
</dbReference>
<dbReference type="AlphaFoldDB" id="A0A1X2HQQ3"/>